<organism evidence="1">
    <name type="scientific">Rhizophora mucronata</name>
    <name type="common">Asiatic mangrove</name>
    <dbReference type="NCBI Taxonomy" id="61149"/>
    <lineage>
        <taxon>Eukaryota</taxon>
        <taxon>Viridiplantae</taxon>
        <taxon>Streptophyta</taxon>
        <taxon>Embryophyta</taxon>
        <taxon>Tracheophyta</taxon>
        <taxon>Spermatophyta</taxon>
        <taxon>Magnoliopsida</taxon>
        <taxon>eudicotyledons</taxon>
        <taxon>Gunneridae</taxon>
        <taxon>Pentapetalae</taxon>
        <taxon>rosids</taxon>
        <taxon>fabids</taxon>
        <taxon>Malpighiales</taxon>
        <taxon>Rhizophoraceae</taxon>
        <taxon>Rhizophora</taxon>
    </lineage>
</organism>
<accession>A0A2P2JZR0</accession>
<name>A0A2P2JZR0_RHIMU</name>
<sequence length="201" mass="22893">MDSSRRTLQRVSDDESSLIAVDQMEKDGKKPYVPRRLIIGKDEYVHDFILNVINSLLILQSMLENGDFLNSGLLHSFLSELAGTFELAMVTSLLEIPRSGPAFWQVRRFDGVCILLDHDWLESGSTVNFLRDLENVTKMMENVPTFMIHQRLLSAQNFSMVNVPVLTANLLTRSYQRGCQTVLTFCKVYAPIKTAHIGMYM</sequence>
<dbReference type="EMBL" id="GGEC01018456">
    <property type="protein sequence ID" value="MBW98939.1"/>
    <property type="molecule type" value="Transcribed_RNA"/>
</dbReference>
<evidence type="ECO:0000313" key="1">
    <source>
        <dbReference type="EMBL" id="MBW98939.1"/>
    </source>
</evidence>
<protein>
    <submittedName>
        <fullName evidence="1">Uncharacterized protein At1g21580 isoform X4</fullName>
    </submittedName>
</protein>
<reference evidence="1" key="1">
    <citation type="submission" date="2018-02" db="EMBL/GenBank/DDBJ databases">
        <title>Rhizophora mucronata_Transcriptome.</title>
        <authorList>
            <person name="Meera S.P."/>
            <person name="Sreeshan A."/>
            <person name="Augustine A."/>
        </authorList>
    </citation>
    <scope>NUCLEOTIDE SEQUENCE</scope>
    <source>
        <tissue evidence="1">Leaf</tissue>
    </source>
</reference>
<proteinExistence type="predicted"/>
<dbReference type="AlphaFoldDB" id="A0A2P2JZR0"/>